<comment type="caution">
    <text evidence="3">The sequence shown here is derived from an EMBL/GenBank/DDBJ whole genome shotgun (WGS) entry which is preliminary data.</text>
</comment>
<keyword evidence="2" id="KW-0472">Membrane</keyword>
<dbReference type="EMBL" id="NOXT01000097">
    <property type="protein sequence ID" value="OYQ30877.1"/>
    <property type="molecule type" value="Genomic_DNA"/>
</dbReference>
<dbReference type="RefSeq" id="WP_094473201.1">
    <property type="nucleotide sequence ID" value="NZ_NOXT01000097.1"/>
</dbReference>
<keyword evidence="4" id="KW-1185">Reference proteome</keyword>
<evidence type="ECO:0000313" key="3">
    <source>
        <dbReference type="EMBL" id="OYQ30877.1"/>
    </source>
</evidence>
<keyword evidence="1" id="KW-0175">Coiled coil</keyword>
<name>A0A255YNP5_9SPHN</name>
<protein>
    <submittedName>
        <fullName evidence="3">Uncharacterized protein</fullName>
    </submittedName>
</protein>
<reference evidence="3 4" key="1">
    <citation type="submission" date="2017-07" db="EMBL/GenBank/DDBJ databases">
        <title>Sandarakinorhabdus cyanobacteriorum sp. nov., a novel bacterium isolated from cyanobacterial aggregates in a eutrophic lake.</title>
        <authorList>
            <person name="Cai H."/>
        </authorList>
    </citation>
    <scope>NUCLEOTIDE SEQUENCE [LARGE SCALE GENOMIC DNA]</scope>
    <source>
        <strain evidence="3 4">TH057</strain>
    </source>
</reference>
<accession>A0A255YNP5</accession>
<dbReference type="OrthoDB" id="7594661at2"/>
<proteinExistence type="predicted"/>
<evidence type="ECO:0000256" key="1">
    <source>
        <dbReference type="SAM" id="Coils"/>
    </source>
</evidence>
<keyword evidence="2" id="KW-0812">Transmembrane</keyword>
<organism evidence="3 4">
    <name type="scientific">Sandarakinorhabdus cyanobacteriorum</name>
    <dbReference type="NCBI Taxonomy" id="1981098"/>
    <lineage>
        <taxon>Bacteria</taxon>
        <taxon>Pseudomonadati</taxon>
        <taxon>Pseudomonadota</taxon>
        <taxon>Alphaproteobacteria</taxon>
        <taxon>Sphingomonadales</taxon>
        <taxon>Sphingosinicellaceae</taxon>
        <taxon>Sandarakinorhabdus</taxon>
    </lineage>
</organism>
<dbReference type="Proteomes" id="UP000216991">
    <property type="component" value="Unassembled WGS sequence"/>
</dbReference>
<dbReference type="AlphaFoldDB" id="A0A255YNP5"/>
<evidence type="ECO:0000313" key="4">
    <source>
        <dbReference type="Proteomes" id="UP000216991"/>
    </source>
</evidence>
<evidence type="ECO:0000256" key="2">
    <source>
        <dbReference type="SAM" id="Phobius"/>
    </source>
</evidence>
<feature type="coiled-coil region" evidence="1">
    <location>
        <begin position="106"/>
        <end position="147"/>
    </location>
</feature>
<sequence>MNEPFDRGEINEASLAAAERLRARLMSERAAPVQPAARRSVLPWAVTAALFAFAAGLIANPWFEQAVRGRLPFVAAATPDTSALEQRLAALEKRAPTGPAVAAERLARAEAKVESSTDQLQRDAQRIDTLAGEVARLTARLAAQEARDSNVVATAQGAANRAEAMLTVLLLRRALADGRPIDALLPAAGRLFEASDADAVAALAALAAKPVTRAGLARDLGVMADTSDLRPNWWQALMARLDDAMSGAAAQGPVTAARAAMVRGDVATAVARLRAAPALGGNATVRAWLANAERLLAAEAALARLEAAATTPLAAPALLPPGPGAPR</sequence>
<keyword evidence="2" id="KW-1133">Transmembrane helix</keyword>
<gene>
    <name evidence="3" type="ORF">CHU93_05930</name>
</gene>
<feature type="transmembrane region" description="Helical" evidence="2">
    <location>
        <begin position="41"/>
        <end position="63"/>
    </location>
</feature>